<evidence type="ECO:0000313" key="2">
    <source>
        <dbReference type="Proteomes" id="UP000286990"/>
    </source>
</evidence>
<comment type="caution">
    <text evidence="1">The sequence shown here is derived from an EMBL/GenBank/DDBJ whole genome shotgun (WGS) entry which is preliminary data.</text>
</comment>
<protein>
    <recommendedName>
        <fullName evidence="3">DUF4292 domain-containing protein</fullName>
    </recommendedName>
</protein>
<dbReference type="OrthoDB" id="1043955at2"/>
<dbReference type="AlphaFoldDB" id="A0A3R8Q0G7"/>
<dbReference type="RefSeq" id="WP_125221536.1">
    <property type="nucleotide sequence ID" value="NZ_QUSX01000001.1"/>
</dbReference>
<keyword evidence="2" id="KW-1185">Reference proteome</keyword>
<dbReference type="EMBL" id="QUSX01000001">
    <property type="protein sequence ID" value="RRQ49717.1"/>
    <property type="molecule type" value="Genomic_DNA"/>
</dbReference>
<reference evidence="2" key="2">
    <citation type="submission" date="2018-12" db="EMBL/GenBank/DDBJ databases">
        <title>Maribacter lutimaris sp. nov., isolated from marine sediment.</title>
        <authorList>
            <person name="Kim K.K."/>
        </authorList>
    </citation>
    <scope>NUCLEOTIDE SEQUENCE [LARGE SCALE GENOMIC DNA]</scope>
    <source>
        <strain evidence="2">PoM-212</strain>
    </source>
</reference>
<name>A0A3R8Q0G7_9FLAO</name>
<evidence type="ECO:0008006" key="3">
    <source>
        <dbReference type="Google" id="ProtNLM"/>
    </source>
</evidence>
<organism evidence="1 2">
    <name type="scientific">Maribacter algicola</name>
    <dbReference type="NCBI Taxonomy" id="2498892"/>
    <lineage>
        <taxon>Bacteria</taxon>
        <taxon>Pseudomonadati</taxon>
        <taxon>Bacteroidota</taxon>
        <taxon>Flavobacteriia</taxon>
        <taxon>Flavobacteriales</taxon>
        <taxon>Flavobacteriaceae</taxon>
        <taxon>Maribacter</taxon>
    </lineage>
</organism>
<evidence type="ECO:0000313" key="1">
    <source>
        <dbReference type="EMBL" id="RRQ49717.1"/>
    </source>
</evidence>
<gene>
    <name evidence="1" type="ORF">DZC72_03765</name>
</gene>
<dbReference type="PROSITE" id="PS51257">
    <property type="entry name" value="PROKAR_LIPOPROTEIN"/>
    <property type="match status" value="1"/>
</dbReference>
<accession>A0A3R8Q0G7</accession>
<dbReference type="Proteomes" id="UP000286990">
    <property type="component" value="Unassembled WGS sequence"/>
</dbReference>
<proteinExistence type="predicted"/>
<sequence>MRFLTFSLFLLLLGCASYPKKRGYTTTEIITQEIVNPYFSDKKKDYVYKSNITVFKNTFGGILVLKKMDDKTHRIAFTTELGNTIFDFSISETEFKVNRILKELDRKILLSVLEQDFRSLVQEKTSSLETFEKGENILNKVKIDSKIHYYTFKNDTLTNITRVRNQREKVDIAFFEIGDTMARHIQISHKNLKLAISLRAIK</sequence>
<reference evidence="2" key="1">
    <citation type="submission" date="2018-08" db="EMBL/GenBank/DDBJ databases">
        <authorList>
            <person name="Khan S.A."/>
            <person name="J S.E."/>
        </authorList>
    </citation>
    <scope>NUCLEOTIDE SEQUENCE [LARGE SCALE GENOMIC DNA]</scope>
    <source>
        <strain evidence="2">PoM-212</strain>
    </source>
</reference>